<evidence type="ECO:0000256" key="2">
    <source>
        <dbReference type="ARBA" id="ARBA00001911"/>
    </source>
</evidence>
<proteinExistence type="inferred from homology"/>
<dbReference type="AlphaFoldDB" id="A0A222MXS7"/>
<dbReference type="GO" id="GO:0009225">
    <property type="term" value="P:nucleotide-sugar metabolic process"/>
    <property type="evidence" value="ECO:0007669"/>
    <property type="project" value="InterPro"/>
</dbReference>
<dbReference type="Gene3D" id="3.40.50.720">
    <property type="entry name" value="NAD(P)-binding Rossmann-like Domain"/>
    <property type="match status" value="1"/>
</dbReference>
<dbReference type="GO" id="GO:0008460">
    <property type="term" value="F:dTDP-glucose 4,6-dehydratase activity"/>
    <property type="evidence" value="ECO:0007669"/>
    <property type="project" value="UniProtKB-EC"/>
</dbReference>
<dbReference type="CDD" id="cd05246">
    <property type="entry name" value="dTDP_GD_SDR_e"/>
    <property type="match status" value="1"/>
</dbReference>
<keyword evidence="5" id="KW-0520">NAD</keyword>
<protein>
    <recommendedName>
        <fullName evidence="4 7">dTDP-glucose 4,6-dehydratase</fullName>
        <ecNumber evidence="4 7">4.2.1.46</ecNumber>
    </recommendedName>
</protein>
<keyword evidence="6 7" id="KW-0456">Lyase</keyword>
<accession>A0A222MXS7</accession>
<sequence>MNNILVSGGAGFIGSNFIEFYLENNKQDKIINLDLLNYAGSLENTASFSDNENYTFIKGDICDEVLVKNILKDYNINIIVNFAAQSHVDNSIKNPYVFIQTNINGTFNLLHNAYNFWFESPFKIKKAYQKHLFYHISTDEVFGTLGESGYFSEDSPYAPNSPYSASKASSDMLVRAYHHTYGLKAVISNCSNNYGEKQHDEKLIPTIIRKALKGENIPIYGDGKNVRDWLYVKDHCKAIFEILKYGLSENFGFDTFNIGTNEEYKNIDLALKICEILDEIKAKEKSYKEQITFVQDRFGHDKRYAIDASKIKRILNFKPSKSFDENLLHTVKYYIQRYEAV</sequence>
<comment type="similarity">
    <text evidence="3 7">Belongs to the NAD(P)-dependent epimerase/dehydratase family. dTDP-glucose dehydratase subfamily.</text>
</comment>
<name>A0A222MXS7_9BACT</name>
<comment type="catalytic activity">
    <reaction evidence="1 7">
        <text>dTDP-alpha-D-glucose = dTDP-4-dehydro-6-deoxy-alpha-D-glucose + H2O</text>
        <dbReference type="Rhea" id="RHEA:17221"/>
        <dbReference type="ChEBI" id="CHEBI:15377"/>
        <dbReference type="ChEBI" id="CHEBI:57477"/>
        <dbReference type="ChEBI" id="CHEBI:57649"/>
        <dbReference type="EC" id="4.2.1.46"/>
    </reaction>
</comment>
<organism evidence="9 10">
    <name type="scientific">Campylobacter avium LMG 24591</name>
    <dbReference type="NCBI Taxonomy" id="522484"/>
    <lineage>
        <taxon>Bacteria</taxon>
        <taxon>Pseudomonadati</taxon>
        <taxon>Campylobacterota</taxon>
        <taxon>Epsilonproteobacteria</taxon>
        <taxon>Campylobacterales</taxon>
        <taxon>Campylobacteraceae</taxon>
        <taxon>Campylobacter</taxon>
    </lineage>
</organism>
<dbReference type="EC" id="4.2.1.46" evidence="4 7"/>
<dbReference type="Gene3D" id="3.90.25.10">
    <property type="entry name" value="UDP-galactose 4-epimerase, domain 1"/>
    <property type="match status" value="1"/>
</dbReference>
<evidence type="ECO:0000259" key="8">
    <source>
        <dbReference type="Pfam" id="PF16363"/>
    </source>
</evidence>
<dbReference type="InterPro" id="IPR005888">
    <property type="entry name" value="dTDP_Gluc_deHydtase"/>
</dbReference>
<gene>
    <name evidence="9" type="ORF">CAV_1320</name>
</gene>
<dbReference type="Proteomes" id="UP000201169">
    <property type="component" value="Chromosome"/>
</dbReference>
<evidence type="ECO:0000256" key="4">
    <source>
        <dbReference type="ARBA" id="ARBA00011990"/>
    </source>
</evidence>
<dbReference type="NCBIfam" id="TIGR01181">
    <property type="entry name" value="dTDP_gluc_dehyt"/>
    <property type="match status" value="1"/>
</dbReference>
<evidence type="ECO:0000256" key="3">
    <source>
        <dbReference type="ARBA" id="ARBA00008178"/>
    </source>
</evidence>
<dbReference type="SUPFAM" id="SSF51735">
    <property type="entry name" value="NAD(P)-binding Rossmann-fold domains"/>
    <property type="match status" value="1"/>
</dbReference>
<dbReference type="OrthoDB" id="9803010at2"/>
<dbReference type="InterPro" id="IPR016040">
    <property type="entry name" value="NAD(P)-bd_dom"/>
</dbReference>
<comment type="cofactor">
    <cofactor evidence="2 7">
        <name>NAD(+)</name>
        <dbReference type="ChEBI" id="CHEBI:57540"/>
    </cofactor>
</comment>
<evidence type="ECO:0000256" key="5">
    <source>
        <dbReference type="ARBA" id="ARBA00023027"/>
    </source>
</evidence>
<evidence type="ECO:0000256" key="1">
    <source>
        <dbReference type="ARBA" id="ARBA00001539"/>
    </source>
</evidence>
<evidence type="ECO:0000256" key="6">
    <source>
        <dbReference type="ARBA" id="ARBA00023239"/>
    </source>
</evidence>
<dbReference type="EMBL" id="CP022347">
    <property type="protein sequence ID" value="ASQ30944.1"/>
    <property type="molecule type" value="Genomic_DNA"/>
</dbReference>
<dbReference type="Pfam" id="PF16363">
    <property type="entry name" value="GDP_Man_Dehyd"/>
    <property type="match status" value="1"/>
</dbReference>
<keyword evidence="10" id="KW-1185">Reference proteome</keyword>
<feature type="domain" description="NAD(P)-binding" evidence="8">
    <location>
        <begin position="5"/>
        <end position="326"/>
    </location>
</feature>
<reference evidence="9 10" key="1">
    <citation type="submission" date="2017-07" db="EMBL/GenBank/DDBJ databases">
        <title>Analysis of two Campylobacter avium genomes and identification of a novel hippuricase gene.</title>
        <authorList>
            <person name="Miller W.G."/>
            <person name="Chapman M.H."/>
            <person name="Yee E."/>
            <person name="Revez J."/>
            <person name="Bono J.L."/>
            <person name="Rossi M."/>
        </authorList>
    </citation>
    <scope>NUCLEOTIDE SEQUENCE [LARGE SCALE GENOMIC DNA]</scope>
    <source>
        <strain evidence="9 10">LMG 24591</strain>
    </source>
</reference>
<dbReference type="InterPro" id="IPR036291">
    <property type="entry name" value="NAD(P)-bd_dom_sf"/>
</dbReference>
<dbReference type="PANTHER" id="PTHR43000">
    <property type="entry name" value="DTDP-D-GLUCOSE 4,6-DEHYDRATASE-RELATED"/>
    <property type="match status" value="1"/>
</dbReference>
<dbReference type="RefSeq" id="WP_094325740.1">
    <property type="nucleotide sequence ID" value="NZ_CP022347.1"/>
</dbReference>
<evidence type="ECO:0000313" key="9">
    <source>
        <dbReference type="EMBL" id="ASQ30944.1"/>
    </source>
</evidence>
<evidence type="ECO:0000313" key="10">
    <source>
        <dbReference type="Proteomes" id="UP000201169"/>
    </source>
</evidence>
<evidence type="ECO:0000256" key="7">
    <source>
        <dbReference type="RuleBase" id="RU004473"/>
    </source>
</evidence>
<dbReference type="KEGG" id="cavi:CAV_1320"/>